<dbReference type="RefSeq" id="XP_047759388.1">
    <property type="nucleotide sequence ID" value="XM_047907402.1"/>
</dbReference>
<gene>
    <name evidence="1" type="ORF">CLAFUR5_08254</name>
</gene>
<reference evidence="1" key="2">
    <citation type="journal article" date="2022" name="Microb. Genom.">
        <title>A chromosome-scale genome assembly of the tomato pathogen Cladosporium fulvum reveals a compartmentalized genome architecture and the presence of a dispensable chromosome.</title>
        <authorList>
            <person name="Zaccaron A.Z."/>
            <person name="Chen L.H."/>
            <person name="Samaras A."/>
            <person name="Stergiopoulos I."/>
        </authorList>
    </citation>
    <scope>NUCLEOTIDE SEQUENCE</scope>
    <source>
        <strain evidence="1">Race5_Kim</strain>
    </source>
</reference>
<evidence type="ECO:0000313" key="2">
    <source>
        <dbReference type="Proteomes" id="UP000756132"/>
    </source>
</evidence>
<organism evidence="1 2">
    <name type="scientific">Passalora fulva</name>
    <name type="common">Tomato leaf mold</name>
    <name type="synonym">Cladosporium fulvum</name>
    <dbReference type="NCBI Taxonomy" id="5499"/>
    <lineage>
        <taxon>Eukaryota</taxon>
        <taxon>Fungi</taxon>
        <taxon>Dikarya</taxon>
        <taxon>Ascomycota</taxon>
        <taxon>Pezizomycotina</taxon>
        <taxon>Dothideomycetes</taxon>
        <taxon>Dothideomycetidae</taxon>
        <taxon>Mycosphaerellales</taxon>
        <taxon>Mycosphaerellaceae</taxon>
        <taxon>Fulvia</taxon>
    </lineage>
</organism>
<name>A0A9Q8LCP5_PASFU</name>
<dbReference type="GeneID" id="71988132"/>
<protein>
    <submittedName>
        <fullName evidence="1">Uncharacterized protein</fullName>
    </submittedName>
</protein>
<dbReference type="AlphaFoldDB" id="A0A9Q8LCP5"/>
<accession>A0A9Q8LCP5</accession>
<reference evidence="1" key="1">
    <citation type="submission" date="2021-12" db="EMBL/GenBank/DDBJ databases">
        <authorList>
            <person name="Zaccaron A."/>
            <person name="Stergiopoulos I."/>
        </authorList>
    </citation>
    <scope>NUCLEOTIDE SEQUENCE</scope>
    <source>
        <strain evidence="1">Race5_Kim</strain>
    </source>
</reference>
<dbReference type="EMBL" id="CP090165">
    <property type="protein sequence ID" value="UJO15022.1"/>
    <property type="molecule type" value="Genomic_DNA"/>
</dbReference>
<dbReference type="KEGG" id="ffu:CLAFUR5_08254"/>
<evidence type="ECO:0000313" key="1">
    <source>
        <dbReference type="EMBL" id="UJO15022.1"/>
    </source>
</evidence>
<proteinExistence type="predicted"/>
<sequence length="124" mass="13928">MDKWCEQKYVGKGDIKLMLAGKPPKYRLAPQMYCAVPSAMISATTLPKKQETVPSNEPAVNHNAFIAAPSKYAEAERLPRIPYRDLENAHAMFSGVADTTNHELETGSRNDFLKKLFGWDDVTR</sequence>
<keyword evidence="2" id="KW-1185">Reference proteome</keyword>
<dbReference type="Proteomes" id="UP000756132">
    <property type="component" value="Chromosome 3"/>
</dbReference>